<dbReference type="InterPro" id="IPR019858">
    <property type="entry name" value="CRISPR-assoc_Cas1_HMARI/TNEAP"/>
</dbReference>
<evidence type="ECO:0000256" key="6">
    <source>
        <dbReference type="ARBA" id="ARBA00023118"/>
    </source>
</evidence>
<dbReference type="Pfam" id="PF01867">
    <property type="entry name" value="Cas_Cas1"/>
    <property type="match status" value="1"/>
</dbReference>
<sequence length="334" mass="39023">MKKPYYLFHPGRLSRRDNTLKFTPVDEQGQVGQARFLPVESVEELYVFGALDTNSAMLNFLGQQHICVHFFNYYEHYSGSFMPRDYLLAGKVQVAQTQAYLEKKKRLPLARALLDGAAGNMLRVLKYYEKRRPGVAKQIAWIQEYQKGLGEMRTTSALMGLEGNIRGSYYEAFDHIITDFEMSGRSKRPPKNEINALISFGNMLCYTQCLKQIYHTQLNPTISFLHEPGYRRYSLALDLAEIFKPILVDRLIFTLLNKRVLQAKHFRQDVSGCMLKESGAKLFTRHWDERLGETIYHRTLGKKVSYRHLIKLECYKIVKHLIGDDIYQPFKIWW</sequence>
<dbReference type="NCBIfam" id="TIGR00287">
    <property type="entry name" value="cas1"/>
    <property type="match status" value="1"/>
</dbReference>
<evidence type="ECO:0000256" key="1">
    <source>
        <dbReference type="ARBA" id="ARBA00022722"/>
    </source>
</evidence>
<keyword evidence="4 9" id="KW-0378">Hydrolase</keyword>
<dbReference type="OrthoDB" id="9803119at2"/>
<evidence type="ECO:0000256" key="5">
    <source>
        <dbReference type="ARBA" id="ARBA00022842"/>
    </source>
</evidence>
<dbReference type="NCBIfam" id="TIGR03641">
    <property type="entry name" value="cas1_HMARI"/>
    <property type="match status" value="1"/>
</dbReference>
<evidence type="ECO:0000313" key="11">
    <source>
        <dbReference type="Proteomes" id="UP000223913"/>
    </source>
</evidence>
<evidence type="ECO:0000256" key="2">
    <source>
        <dbReference type="ARBA" id="ARBA00022723"/>
    </source>
</evidence>
<comment type="caution">
    <text evidence="10">The sequence shown here is derived from an EMBL/GenBank/DDBJ whole genome shotgun (WGS) entry which is preliminary data.</text>
</comment>
<dbReference type="Gene3D" id="3.100.10.20">
    <property type="entry name" value="CRISPR-associated endonuclease Cas1, N-terminal domain"/>
    <property type="match status" value="1"/>
</dbReference>
<dbReference type="GO" id="GO:0043571">
    <property type="term" value="P:maintenance of CRISPR repeat elements"/>
    <property type="evidence" value="ECO:0007669"/>
    <property type="project" value="UniProtKB-UniRule"/>
</dbReference>
<feature type="binding site" evidence="9">
    <location>
        <position position="241"/>
    </location>
    <ligand>
        <name>Mn(2+)</name>
        <dbReference type="ChEBI" id="CHEBI:29035"/>
    </ligand>
</feature>
<comment type="similarity">
    <text evidence="9">Belongs to the CRISPR-associated endonuclease Cas1 family.</text>
</comment>
<keyword evidence="11" id="KW-1185">Reference proteome</keyword>
<comment type="function">
    <text evidence="9">CRISPR (clustered regularly interspaced short palindromic repeat), is an adaptive immune system that provides protection against mobile genetic elements (viruses, transposable elements and conjugative plasmids). CRISPR clusters contain spacers, sequences complementary to antecedent mobile elements, and target invading nucleic acids. CRISPR clusters are transcribed and processed into CRISPR RNA (crRNA). Acts as a dsDNA endonuclease. Involved in the integration of spacer DNA into the CRISPR cassette.</text>
</comment>
<keyword evidence="2 9" id="KW-0479">Metal-binding</keyword>
<dbReference type="CDD" id="cd09722">
    <property type="entry name" value="Cas1_I-B"/>
    <property type="match status" value="1"/>
</dbReference>
<evidence type="ECO:0000313" key="10">
    <source>
        <dbReference type="EMBL" id="PHN00791.1"/>
    </source>
</evidence>
<feature type="binding site" evidence="9">
    <location>
        <position position="226"/>
    </location>
    <ligand>
        <name>Mn(2+)</name>
        <dbReference type="ChEBI" id="CHEBI:29035"/>
    </ligand>
</feature>
<protein>
    <recommendedName>
        <fullName evidence="9">CRISPR-associated endonuclease Cas1</fullName>
        <ecNumber evidence="9">3.1.-.-</ecNumber>
    </recommendedName>
</protein>
<evidence type="ECO:0000256" key="4">
    <source>
        <dbReference type="ARBA" id="ARBA00022801"/>
    </source>
</evidence>
<feature type="binding site" evidence="9">
    <location>
        <position position="162"/>
    </location>
    <ligand>
        <name>Mn(2+)</name>
        <dbReference type="ChEBI" id="CHEBI:29035"/>
    </ligand>
</feature>
<dbReference type="InterPro" id="IPR042206">
    <property type="entry name" value="CRISPR-assoc_Cas1_C"/>
</dbReference>
<dbReference type="Gene3D" id="1.20.120.920">
    <property type="entry name" value="CRISPR-associated endonuclease Cas1, C-terminal domain"/>
    <property type="match status" value="1"/>
</dbReference>
<evidence type="ECO:0000256" key="7">
    <source>
        <dbReference type="ARBA" id="ARBA00023125"/>
    </source>
</evidence>
<dbReference type="RefSeq" id="WP_099155785.1">
    <property type="nucleotide sequence ID" value="NZ_PDUD01000074.1"/>
</dbReference>
<gene>
    <name evidence="9" type="primary">cas1</name>
    <name evidence="10" type="ORF">CRP01_40330</name>
</gene>
<dbReference type="GO" id="GO:0004520">
    <property type="term" value="F:DNA endonuclease activity"/>
    <property type="evidence" value="ECO:0007669"/>
    <property type="project" value="InterPro"/>
</dbReference>
<proteinExistence type="inferred from homology"/>
<comment type="cofactor">
    <cofactor evidence="9">
        <name>Mg(2+)</name>
        <dbReference type="ChEBI" id="CHEBI:18420"/>
    </cofactor>
    <cofactor evidence="9">
        <name>Mn(2+)</name>
        <dbReference type="ChEBI" id="CHEBI:29035"/>
    </cofactor>
</comment>
<evidence type="ECO:0000256" key="3">
    <source>
        <dbReference type="ARBA" id="ARBA00022759"/>
    </source>
</evidence>
<keyword evidence="7 9" id="KW-0238">DNA-binding</keyword>
<dbReference type="InterPro" id="IPR002729">
    <property type="entry name" value="CRISPR-assoc_Cas1"/>
</dbReference>
<dbReference type="AlphaFoldDB" id="A0A2D0MWZ1"/>
<keyword evidence="8 9" id="KW-0464">Manganese</keyword>
<dbReference type="HAMAP" id="MF_01470">
    <property type="entry name" value="Cas1"/>
    <property type="match status" value="1"/>
</dbReference>
<dbReference type="PANTHER" id="PTHR43219">
    <property type="entry name" value="CRISPR-ASSOCIATED ENDONUCLEASE CAS1"/>
    <property type="match status" value="1"/>
</dbReference>
<accession>A0A2D0MWZ1</accession>
<dbReference type="EMBL" id="PDUD01000074">
    <property type="protein sequence ID" value="PHN00791.1"/>
    <property type="molecule type" value="Genomic_DNA"/>
</dbReference>
<dbReference type="GO" id="GO:0051607">
    <property type="term" value="P:defense response to virus"/>
    <property type="evidence" value="ECO:0007669"/>
    <property type="project" value="UniProtKB-UniRule"/>
</dbReference>
<dbReference type="GO" id="GO:0046872">
    <property type="term" value="F:metal ion binding"/>
    <property type="evidence" value="ECO:0007669"/>
    <property type="project" value="UniProtKB-UniRule"/>
</dbReference>
<keyword evidence="5 9" id="KW-0460">Magnesium</keyword>
<reference evidence="10 11" key="1">
    <citation type="submission" date="2017-10" db="EMBL/GenBank/DDBJ databases">
        <title>The draft genome sequence of Lewinella nigricans NBRC 102662.</title>
        <authorList>
            <person name="Wang K."/>
        </authorList>
    </citation>
    <scope>NUCLEOTIDE SEQUENCE [LARGE SCALE GENOMIC DNA]</scope>
    <source>
        <strain evidence="10 11">NBRC 102662</strain>
    </source>
</reference>
<keyword evidence="6 9" id="KW-0051">Antiviral defense</keyword>
<dbReference type="GO" id="GO:0016787">
    <property type="term" value="F:hydrolase activity"/>
    <property type="evidence" value="ECO:0007669"/>
    <property type="project" value="UniProtKB-KW"/>
</dbReference>
<organism evidence="10 11">
    <name type="scientific">Flavilitoribacter nigricans (strain ATCC 23147 / DSM 23189 / NBRC 102662 / NCIMB 1420 / SS-2)</name>
    <name type="common">Lewinella nigricans</name>
    <dbReference type="NCBI Taxonomy" id="1122177"/>
    <lineage>
        <taxon>Bacteria</taxon>
        <taxon>Pseudomonadati</taxon>
        <taxon>Bacteroidota</taxon>
        <taxon>Saprospiria</taxon>
        <taxon>Saprospirales</taxon>
        <taxon>Lewinellaceae</taxon>
        <taxon>Flavilitoribacter</taxon>
    </lineage>
</organism>
<dbReference type="GO" id="GO:0003677">
    <property type="term" value="F:DNA binding"/>
    <property type="evidence" value="ECO:0007669"/>
    <property type="project" value="UniProtKB-KW"/>
</dbReference>
<name>A0A2D0MWZ1_FLAN2</name>
<dbReference type="Proteomes" id="UP000223913">
    <property type="component" value="Unassembled WGS sequence"/>
</dbReference>
<keyword evidence="1 9" id="KW-0540">Nuclease</keyword>
<comment type="subunit">
    <text evidence="9">Homodimer, forms a heterotetramer with a Cas2 homodimer.</text>
</comment>
<dbReference type="PANTHER" id="PTHR43219:SF1">
    <property type="entry name" value="CRISPR-ASSOCIATED ENDONUCLEASE CAS1"/>
    <property type="match status" value="1"/>
</dbReference>
<evidence type="ECO:0000256" key="9">
    <source>
        <dbReference type="HAMAP-Rule" id="MF_01470"/>
    </source>
</evidence>
<dbReference type="EC" id="3.1.-.-" evidence="9"/>
<keyword evidence="3 9" id="KW-0255">Endonuclease</keyword>
<evidence type="ECO:0000256" key="8">
    <source>
        <dbReference type="ARBA" id="ARBA00023211"/>
    </source>
</evidence>
<dbReference type="InterPro" id="IPR042211">
    <property type="entry name" value="CRISPR-assoc_Cas1_N"/>
</dbReference>